<gene>
    <name evidence="1" type="ORF">ACFFTR_06080</name>
</gene>
<dbReference type="RefSeq" id="WP_223103420.1">
    <property type="nucleotide sequence ID" value="NZ_CP061913.1"/>
</dbReference>
<keyword evidence="2" id="KW-1185">Reference proteome</keyword>
<dbReference type="EMBL" id="JBHMCA010000016">
    <property type="protein sequence ID" value="MFB9442651.1"/>
    <property type="molecule type" value="Genomic_DNA"/>
</dbReference>
<organism evidence="1 2">
    <name type="scientific">Dactylosporangium vinaceum</name>
    <dbReference type="NCBI Taxonomy" id="53362"/>
    <lineage>
        <taxon>Bacteria</taxon>
        <taxon>Bacillati</taxon>
        <taxon>Actinomycetota</taxon>
        <taxon>Actinomycetes</taxon>
        <taxon>Micromonosporales</taxon>
        <taxon>Micromonosporaceae</taxon>
        <taxon>Dactylosporangium</taxon>
    </lineage>
</organism>
<evidence type="ECO:0000313" key="1">
    <source>
        <dbReference type="EMBL" id="MFB9442651.1"/>
    </source>
</evidence>
<proteinExistence type="predicted"/>
<evidence type="ECO:0000313" key="2">
    <source>
        <dbReference type="Proteomes" id="UP001589608"/>
    </source>
</evidence>
<protein>
    <submittedName>
        <fullName evidence="1">Uncharacterized protein</fullName>
    </submittedName>
</protein>
<accession>A0ABV5M1E0</accession>
<reference evidence="1 2" key="1">
    <citation type="submission" date="2024-09" db="EMBL/GenBank/DDBJ databases">
        <authorList>
            <person name="Sun Q."/>
            <person name="Mori K."/>
        </authorList>
    </citation>
    <scope>NUCLEOTIDE SEQUENCE [LARGE SCALE GENOMIC DNA]</scope>
    <source>
        <strain evidence="1 2">JCM 3307</strain>
    </source>
</reference>
<dbReference type="Proteomes" id="UP001589608">
    <property type="component" value="Unassembled WGS sequence"/>
</dbReference>
<sequence>MIRLQPVERDANDRVVPVEDLPAVYGATAADNGPTFTYTPDEVSRDDDVVEVVIVGLIDDDWCYVSMLDAQDWSDLWDTEDETDATALVEIVLAGLPTFVPRAAIVPRTVGLAALVSAPTFSQVPSTFTWRRQPR</sequence>
<name>A0ABV5M1E0_9ACTN</name>
<comment type="caution">
    <text evidence="1">The sequence shown here is derived from an EMBL/GenBank/DDBJ whole genome shotgun (WGS) entry which is preliminary data.</text>
</comment>